<sequence>MALEELKALGIGMIKPFCYDPIQIRPTERLPDLGQVFNDYKRFSRILDAHILNSGAGELLSYALAALRPDYNRRDLNWGTEKDGSQRTNEDIEMFCQLGHHGFAHVLQIKKLLERPHLTRSESTRLAYCRNHFLLNFGKALKSGELLPHTPQPLHRSQAFIPSKLLRIPTIAEHVESVGLQDCLGRSVSHILADAGLNPKWPAEHARHSDTLQRTALYLECQNDNINLVAHLIASGADVEQRAMNGLAPLHVAAISGRASICLMLWRKLNQASSEYKDRAGRSALMWASLYGHRSIVEYFARRELGGLMRQDKFGSTALSLAVYRGNIYIVRDLMSYLQKVLVPRQSQQVVNIPDNRGRSPFWYAAKISNYPIMICLVRGGAEVSEQDKYGFRPLAEAARQGNAKVVRFLLNLNQFEASTGTTTVIKVDAKARDHEGKTPLVLAVEAGNVECAKLLVQYNPADFNVKHEQDMELAQKIAWKRWDAHMLKALGLCDRF</sequence>
<evidence type="ECO:0000313" key="4">
    <source>
        <dbReference type="EMBL" id="KAF2262138.1"/>
    </source>
</evidence>
<dbReference type="EMBL" id="ML986644">
    <property type="protein sequence ID" value="KAF2262138.1"/>
    <property type="molecule type" value="Genomic_DNA"/>
</dbReference>
<dbReference type="PROSITE" id="PS50297">
    <property type="entry name" value="ANK_REP_REGION"/>
    <property type="match status" value="1"/>
</dbReference>
<dbReference type="Pfam" id="PF12796">
    <property type="entry name" value="Ank_2"/>
    <property type="match status" value="2"/>
</dbReference>
<accession>A0A9P4N228</accession>
<keyword evidence="5" id="KW-1185">Reference proteome</keyword>
<proteinExistence type="predicted"/>
<evidence type="ECO:0000313" key="5">
    <source>
        <dbReference type="Proteomes" id="UP000800093"/>
    </source>
</evidence>
<comment type="caution">
    <text evidence="4">The sequence shown here is derived from an EMBL/GenBank/DDBJ whole genome shotgun (WGS) entry which is preliminary data.</text>
</comment>
<feature type="repeat" description="ANK" evidence="3">
    <location>
        <begin position="357"/>
        <end position="389"/>
    </location>
</feature>
<organism evidence="4 5">
    <name type="scientific">Lojkania enalia</name>
    <dbReference type="NCBI Taxonomy" id="147567"/>
    <lineage>
        <taxon>Eukaryota</taxon>
        <taxon>Fungi</taxon>
        <taxon>Dikarya</taxon>
        <taxon>Ascomycota</taxon>
        <taxon>Pezizomycotina</taxon>
        <taxon>Dothideomycetes</taxon>
        <taxon>Pleosporomycetidae</taxon>
        <taxon>Pleosporales</taxon>
        <taxon>Pleosporales incertae sedis</taxon>
        <taxon>Lojkania</taxon>
    </lineage>
</organism>
<dbReference type="PROSITE" id="PS50088">
    <property type="entry name" value="ANK_REPEAT"/>
    <property type="match status" value="2"/>
</dbReference>
<dbReference type="OrthoDB" id="3801246at2759"/>
<protein>
    <submittedName>
        <fullName evidence="4">Ankyrin</fullName>
    </submittedName>
</protein>
<evidence type="ECO:0000256" key="3">
    <source>
        <dbReference type="PROSITE-ProRule" id="PRU00023"/>
    </source>
</evidence>
<evidence type="ECO:0000256" key="1">
    <source>
        <dbReference type="ARBA" id="ARBA00022737"/>
    </source>
</evidence>
<dbReference type="PANTHER" id="PTHR24173:SF74">
    <property type="entry name" value="ANKYRIN REPEAT DOMAIN-CONTAINING PROTEIN 16"/>
    <property type="match status" value="1"/>
</dbReference>
<evidence type="ECO:0000256" key="2">
    <source>
        <dbReference type="ARBA" id="ARBA00023043"/>
    </source>
</evidence>
<dbReference type="PANTHER" id="PTHR24173">
    <property type="entry name" value="ANKYRIN REPEAT CONTAINING"/>
    <property type="match status" value="1"/>
</dbReference>
<reference evidence="5" key="1">
    <citation type="journal article" date="2020" name="Stud. Mycol.">
        <title>101 Dothideomycetes genomes: A test case for predicting lifestyles and emergence of pathogens.</title>
        <authorList>
            <person name="Haridas S."/>
            <person name="Albert R."/>
            <person name="Binder M."/>
            <person name="Bloem J."/>
            <person name="LaButti K."/>
            <person name="Salamov A."/>
            <person name="Andreopoulos B."/>
            <person name="Baker S."/>
            <person name="Barry K."/>
            <person name="Bills G."/>
            <person name="Bluhm B."/>
            <person name="Cannon C."/>
            <person name="Castanera R."/>
            <person name="Culley D."/>
            <person name="Daum C."/>
            <person name="Ezra D."/>
            <person name="Gonzalez J."/>
            <person name="Henrissat B."/>
            <person name="Kuo A."/>
            <person name="Liang C."/>
            <person name="Lipzen A."/>
            <person name="Lutzoni F."/>
            <person name="Magnuson J."/>
            <person name="Mondo S."/>
            <person name="Nolan M."/>
            <person name="Ohm R."/>
            <person name="Pangilinan J."/>
            <person name="Park H.-J."/>
            <person name="Ramirez L."/>
            <person name="Alfaro M."/>
            <person name="Sun H."/>
            <person name="Tritt A."/>
            <person name="Yoshinaga Y."/>
            <person name="Zwiers L.-H."/>
            <person name="Turgeon B."/>
            <person name="Goodwin S."/>
            <person name="Spatafora J."/>
            <person name="Crous P."/>
            <person name="Grigoriev I."/>
        </authorList>
    </citation>
    <scope>NUCLEOTIDE SEQUENCE [LARGE SCALE GENOMIC DNA]</scope>
    <source>
        <strain evidence="5">CBS 304.66</strain>
    </source>
</reference>
<dbReference type="SMART" id="SM00248">
    <property type="entry name" value="ANK"/>
    <property type="match status" value="7"/>
</dbReference>
<gene>
    <name evidence="4" type="ORF">CC78DRAFT_546020</name>
</gene>
<dbReference type="AlphaFoldDB" id="A0A9P4N228"/>
<dbReference type="InterPro" id="IPR036770">
    <property type="entry name" value="Ankyrin_rpt-contain_sf"/>
</dbReference>
<keyword evidence="1" id="KW-0677">Repeat</keyword>
<dbReference type="Proteomes" id="UP000800093">
    <property type="component" value="Unassembled WGS sequence"/>
</dbReference>
<dbReference type="InterPro" id="IPR002110">
    <property type="entry name" value="Ankyrin_rpt"/>
</dbReference>
<name>A0A9P4N228_9PLEO</name>
<dbReference type="SUPFAM" id="SSF48403">
    <property type="entry name" value="Ankyrin repeat"/>
    <property type="match status" value="1"/>
</dbReference>
<dbReference type="Gene3D" id="1.25.40.20">
    <property type="entry name" value="Ankyrin repeat-containing domain"/>
    <property type="match status" value="3"/>
</dbReference>
<dbReference type="Pfam" id="PF00023">
    <property type="entry name" value="Ank"/>
    <property type="match status" value="1"/>
</dbReference>
<feature type="repeat" description="ANK" evidence="3">
    <location>
        <begin position="436"/>
        <end position="460"/>
    </location>
</feature>
<keyword evidence="2 3" id="KW-0040">ANK repeat</keyword>